<keyword evidence="2" id="KW-0808">Transferase</keyword>
<keyword evidence="3" id="KW-1185">Reference proteome</keyword>
<evidence type="ECO:0000259" key="1">
    <source>
        <dbReference type="Pfam" id="PF05050"/>
    </source>
</evidence>
<evidence type="ECO:0000313" key="2">
    <source>
        <dbReference type="EMBL" id="MFC5505905.1"/>
    </source>
</evidence>
<proteinExistence type="predicted"/>
<gene>
    <name evidence="2" type="ORF">ACFPN9_11610</name>
</gene>
<dbReference type="SUPFAM" id="SSF53335">
    <property type="entry name" value="S-adenosyl-L-methionine-dependent methyltransferases"/>
    <property type="match status" value="1"/>
</dbReference>
<name>A0ABW0P0K4_9HYPH</name>
<comment type="caution">
    <text evidence="2">The sequence shown here is derived from an EMBL/GenBank/DDBJ whole genome shotgun (WGS) entry which is preliminary data.</text>
</comment>
<dbReference type="InterPro" id="IPR052514">
    <property type="entry name" value="SAM-dependent_MTase"/>
</dbReference>
<dbReference type="PANTHER" id="PTHR34203:SF15">
    <property type="entry name" value="SLL1173 PROTEIN"/>
    <property type="match status" value="1"/>
</dbReference>
<dbReference type="InterPro" id="IPR029063">
    <property type="entry name" value="SAM-dependent_MTases_sf"/>
</dbReference>
<evidence type="ECO:0000313" key="3">
    <source>
        <dbReference type="Proteomes" id="UP001596060"/>
    </source>
</evidence>
<protein>
    <submittedName>
        <fullName evidence="2">FkbM family methyltransferase</fullName>
    </submittedName>
</protein>
<keyword evidence="2" id="KW-0489">Methyltransferase</keyword>
<dbReference type="NCBIfam" id="TIGR01444">
    <property type="entry name" value="fkbM_fam"/>
    <property type="match status" value="1"/>
</dbReference>
<dbReference type="GO" id="GO:0008168">
    <property type="term" value="F:methyltransferase activity"/>
    <property type="evidence" value="ECO:0007669"/>
    <property type="project" value="UniProtKB-KW"/>
</dbReference>
<dbReference type="Gene3D" id="3.40.50.150">
    <property type="entry name" value="Vaccinia Virus protein VP39"/>
    <property type="match status" value="1"/>
</dbReference>
<accession>A0ABW0P0K4</accession>
<dbReference type="GO" id="GO:0032259">
    <property type="term" value="P:methylation"/>
    <property type="evidence" value="ECO:0007669"/>
    <property type="project" value="UniProtKB-KW"/>
</dbReference>
<dbReference type="EMBL" id="JBHSLU010000026">
    <property type="protein sequence ID" value="MFC5505905.1"/>
    <property type="molecule type" value="Genomic_DNA"/>
</dbReference>
<dbReference type="InterPro" id="IPR006342">
    <property type="entry name" value="FkbM_mtfrase"/>
</dbReference>
<feature type="domain" description="Methyltransferase FkbM" evidence="1">
    <location>
        <begin position="108"/>
        <end position="266"/>
    </location>
</feature>
<dbReference type="Proteomes" id="UP001596060">
    <property type="component" value="Unassembled WGS sequence"/>
</dbReference>
<dbReference type="Pfam" id="PF05050">
    <property type="entry name" value="Methyltransf_21"/>
    <property type="match status" value="1"/>
</dbReference>
<dbReference type="PANTHER" id="PTHR34203">
    <property type="entry name" value="METHYLTRANSFERASE, FKBM FAMILY PROTEIN"/>
    <property type="match status" value="1"/>
</dbReference>
<sequence>MAIIEQSQAEDKPYGAFAPRRGLSRLIGWTRCASDSFLGRKLAYALRRLGLRSLAGQPVDIESLGARMRLYPDGNVCEKRVLFTPQYFDPVEREILASRLRDGFRFIDIGANIGAYSLFVAAKAGPSARIVAVEPQPEIFARLAFNIAQNPFGTVKAVACALADKPGELTLFLDPTNRGESSVRILRSSTGSTVRVPAMTLLALVQNEGYERLDAIKLDVEGAEDLILEPFLRDAPQSLWPGLIIIEDSRQRWQSDLAALLERSGYSLVAQTRLNLVFERPHTPAAEPAPAA</sequence>
<dbReference type="RefSeq" id="WP_066721891.1">
    <property type="nucleotide sequence ID" value="NZ_JBHSLU010000026.1"/>
</dbReference>
<reference evidence="3" key="1">
    <citation type="journal article" date="2019" name="Int. J. Syst. Evol. Microbiol.">
        <title>The Global Catalogue of Microorganisms (GCM) 10K type strain sequencing project: providing services to taxonomists for standard genome sequencing and annotation.</title>
        <authorList>
            <consortium name="The Broad Institute Genomics Platform"/>
            <consortium name="The Broad Institute Genome Sequencing Center for Infectious Disease"/>
            <person name="Wu L."/>
            <person name="Ma J."/>
        </authorList>
    </citation>
    <scope>NUCLEOTIDE SEQUENCE [LARGE SCALE GENOMIC DNA]</scope>
    <source>
        <strain evidence="3">CCUG 43117</strain>
    </source>
</reference>
<organism evidence="2 3">
    <name type="scientific">Bosea massiliensis</name>
    <dbReference type="NCBI Taxonomy" id="151419"/>
    <lineage>
        <taxon>Bacteria</taxon>
        <taxon>Pseudomonadati</taxon>
        <taxon>Pseudomonadota</taxon>
        <taxon>Alphaproteobacteria</taxon>
        <taxon>Hyphomicrobiales</taxon>
        <taxon>Boseaceae</taxon>
        <taxon>Bosea</taxon>
    </lineage>
</organism>